<evidence type="ECO:0000256" key="2">
    <source>
        <dbReference type="HAMAP-Rule" id="MF_00003"/>
    </source>
</evidence>
<dbReference type="Pfam" id="PF02033">
    <property type="entry name" value="RBFA"/>
    <property type="match status" value="1"/>
</dbReference>
<protein>
    <recommendedName>
        <fullName evidence="2">Ribosome-binding factor A</fullName>
    </recommendedName>
</protein>
<comment type="subunit">
    <text evidence="2">Monomer. Binds 30S ribosomal subunits, but not 50S ribosomal subunits or 70S ribosomes.</text>
</comment>
<keyword evidence="5" id="KW-1185">Reference proteome</keyword>
<organism evidence="4 5">
    <name type="scientific">Pseudomaricurvus hydrocarbonicus</name>
    <dbReference type="NCBI Taxonomy" id="1470433"/>
    <lineage>
        <taxon>Bacteria</taxon>
        <taxon>Pseudomonadati</taxon>
        <taxon>Pseudomonadota</taxon>
        <taxon>Gammaproteobacteria</taxon>
        <taxon>Cellvibrionales</taxon>
        <taxon>Cellvibrionaceae</taxon>
        <taxon>Pseudomaricurvus</taxon>
    </lineage>
</organism>
<evidence type="ECO:0000256" key="3">
    <source>
        <dbReference type="SAM" id="MobiDB-lite"/>
    </source>
</evidence>
<dbReference type="Proteomes" id="UP000787472">
    <property type="component" value="Unassembled WGS sequence"/>
</dbReference>
<evidence type="ECO:0000256" key="1">
    <source>
        <dbReference type="ARBA" id="ARBA00022517"/>
    </source>
</evidence>
<dbReference type="InterPro" id="IPR015946">
    <property type="entry name" value="KH_dom-like_a/b"/>
</dbReference>
<dbReference type="Gene3D" id="3.30.300.20">
    <property type="match status" value="1"/>
</dbReference>
<dbReference type="SUPFAM" id="SSF89919">
    <property type="entry name" value="Ribosome-binding factor A, RbfA"/>
    <property type="match status" value="1"/>
</dbReference>
<evidence type="ECO:0000313" key="5">
    <source>
        <dbReference type="Proteomes" id="UP000787472"/>
    </source>
</evidence>
<dbReference type="PROSITE" id="PS01319">
    <property type="entry name" value="RBFA"/>
    <property type="match status" value="1"/>
</dbReference>
<keyword evidence="2" id="KW-0963">Cytoplasm</keyword>
<dbReference type="EMBL" id="JAAONZ010000003">
    <property type="protein sequence ID" value="NHO64831.1"/>
    <property type="molecule type" value="Genomic_DNA"/>
</dbReference>
<comment type="function">
    <text evidence="2">One of several proteins that assist in the late maturation steps of the functional core of the 30S ribosomal subunit. Associates with free 30S ribosomal subunits (but not with 30S subunits that are part of 70S ribosomes or polysomes). Required for efficient processing of 16S rRNA. May interact with the 5'-terminal helix region of 16S rRNA.</text>
</comment>
<dbReference type="InterPro" id="IPR023799">
    <property type="entry name" value="RbfA_dom_sf"/>
</dbReference>
<accession>A0A9E5JSV8</accession>
<gene>
    <name evidence="2 4" type="primary">rbfA</name>
    <name evidence="4" type="ORF">G8770_04675</name>
</gene>
<evidence type="ECO:0000313" key="4">
    <source>
        <dbReference type="EMBL" id="NHO64831.1"/>
    </source>
</evidence>
<dbReference type="InterPro" id="IPR000238">
    <property type="entry name" value="RbfA"/>
</dbReference>
<feature type="compositionally biased region" description="Acidic residues" evidence="3">
    <location>
        <begin position="128"/>
        <end position="143"/>
    </location>
</feature>
<dbReference type="InterPro" id="IPR020053">
    <property type="entry name" value="Ribosome-bd_factorA_CS"/>
</dbReference>
<keyword evidence="1 2" id="KW-0690">Ribosome biogenesis</keyword>
<dbReference type="GO" id="GO:0005829">
    <property type="term" value="C:cytosol"/>
    <property type="evidence" value="ECO:0007669"/>
    <property type="project" value="TreeGrafter"/>
</dbReference>
<dbReference type="PANTHER" id="PTHR33515">
    <property type="entry name" value="RIBOSOME-BINDING FACTOR A, CHLOROPLASTIC-RELATED"/>
    <property type="match status" value="1"/>
</dbReference>
<dbReference type="RefSeq" id="WP_167182446.1">
    <property type="nucleotide sequence ID" value="NZ_JAAONZ010000003.1"/>
</dbReference>
<dbReference type="GO" id="GO:0043024">
    <property type="term" value="F:ribosomal small subunit binding"/>
    <property type="evidence" value="ECO:0007669"/>
    <property type="project" value="TreeGrafter"/>
</dbReference>
<dbReference type="PANTHER" id="PTHR33515:SF1">
    <property type="entry name" value="RIBOSOME-BINDING FACTOR A, CHLOROPLASTIC-RELATED"/>
    <property type="match status" value="1"/>
</dbReference>
<name>A0A9E5JSV8_9GAMM</name>
<comment type="caution">
    <text evidence="4">The sequence shown here is derived from an EMBL/GenBank/DDBJ whole genome shotgun (WGS) entry which is preliminary data.</text>
</comment>
<comment type="subcellular location">
    <subcellularLocation>
        <location evidence="2">Cytoplasm</location>
    </subcellularLocation>
</comment>
<dbReference type="NCBIfam" id="TIGR00082">
    <property type="entry name" value="rbfA"/>
    <property type="match status" value="1"/>
</dbReference>
<dbReference type="GO" id="GO:0030490">
    <property type="term" value="P:maturation of SSU-rRNA"/>
    <property type="evidence" value="ECO:0007669"/>
    <property type="project" value="UniProtKB-UniRule"/>
</dbReference>
<dbReference type="AlphaFoldDB" id="A0A9E5JSV8"/>
<feature type="region of interest" description="Disordered" evidence="3">
    <location>
        <begin position="114"/>
        <end position="143"/>
    </location>
</feature>
<comment type="similarity">
    <text evidence="2">Belongs to the RbfA family.</text>
</comment>
<reference evidence="4" key="1">
    <citation type="submission" date="2020-03" db="EMBL/GenBank/DDBJ databases">
        <authorList>
            <person name="Guo F."/>
        </authorList>
    </citation>
    <scope>NUCLEOTIDE SEQUENCE</scope>
    <source>
        <strain evidence="4">JCM 30134</strain>
    </source>
</reference>
<proteinExistence type="inferred from homology"/>
<sequence length="143" mass="16206">MAREFKRTDRLGDAIQRILAQLIQFEVRDPRIGMVNLNDVVVSRDLSFARVYVTFVGKETEQESLEAAEALNKASGFLRSQLAKELDIRTTPRLQFIYDKTSVQGQHLSQLIDKAVRQDRGAQSEAQDQADEQDTAPENDPEV</sequence>
<dbReference type="HAMAP" id="MF_00003">
    <property type="entry name" value="RbfA"/>
    <property type="match status" value="1"/>
</dbReference>